<dbReference type="Proteomes" id="UP001501556">
    <property type="component" value="Unassembled WGS sequence"/>
</dbReference>
<keyword evidence="1 3" id="KW-0597">Phosphoprotein</keyword>
<keyword evidence="6" id="KW-1185">Reference proteome</keyword>
<comment type="caution">
    <text evidence="5">The sequence shown here is derived from an EMBL/GenBank/DDBJ whole genome shotgun (WGS) entry which is preliminary data.</text>
</comment>
<dbReference type="SMART" id="SM00448">
    <property type="entry name" value="REC"/>
    <property type="match status" value="1"/>
</dbReference>
<keyword evidence="2" id="KW-0902">Two-component regulatory system</keyword>
<dbReference type="InterPro" id="IPR001789">
    <property type="entry name" value="Sig_transdc_resp-reg_receiver"/>
</dbReference>
<feature type="domain" description="Response regulatory" evidence="4">
    <location>
        <begin position="18"/>
        <end position="136"/>
    </location>
</feature>
<evidence type="ECO:0000256" key="3">
    <source>
        <dbReference type="PROSITE-ProRule" id="PRU00169"/>
    </source>
</evidence>
<dbReference type="PANTHER" id="PTHR45339:SF1">
    <property type="entry name" value="HYBRID SIGNAL TRANSDUCTION HISTIDINE KINASE J"/>
    <property type="match status" value="1"/>
</dbReference>
<dbReference type="CDD" id="cd17546">
    <property type="entry name" value="REC_hyHK_CKI1_RcsC-like"/>
    <property type="match status" value="1"/>
</dbReference>
<evidence type="ECO:0000313" key="5">
    <source>
        <dbReference type="EMBL" id="GAA3962632.1"/>
    </source>
</evidence>
<evidence type="ECO:0000313" key="6">
    <source>
        <dbReference type="Proteomes" id="UP001501556"/>
    </source>
</evidence>
<dbReference type="PROSITE" id="PS50110">
    <property type="entry name" value="RESPONSE_REGULATORY"/>
    <property type="match status" value="1"/>
</dbReference>
<proteinExistence type="predicted"/>
<dbReference type="EMBL" id="BAABDI010000003">
    <property type="protein sequence ID" value="GAA3962632.1"/>
    <property type="molecule type" value="Genomic_DNA"/>
</dbReference>
<dbReference type="InterPro" id="IPR011006">
    <property type="entry name" value="CheY-like_superfamily"/>
</dbReference>
<sequence>MNPTPNPTLMSADPQPKTILIAEDSSVILNLTRKILELQKYKIVLAKNGGEVLKQLESNAVDCVLMDINIPVKDGMQCTREIRAHADPKINTLPIIAITGNANNYSMDQFREAGVSDYLPKPLDFDALVRVVKQYVG</sequence>
<dbReference type="PANTHER" id="PTHR45339">
    <property type="entry name" value="HYBRID SIGNAL TRANSDUCTION HISTIDINE KINASE J"/>
    <property type="match status" value="1"/>
</dbReference>
<feature type="modified residue" description="4-aspartylphosphate" evidence="3">
    <location>
        <position position="67"/>
    </location>
</feature>
<evidence type="ECO:0000256" key="1">
    <source>
        <dbReference type="ARBA" id="ARBA00022553"/>
    </source>
</evidence>
<accession>A0ABP7PAX7</accession>
<dbReference type="Gene3D" id="3.40.50.2300">
    <property type="match status" value="1"/>
</dbReference>
<organism evidence="5 6">
    <name type="scientific">Hymenobacter antarcticus</name>
    <dbReference type="NCBI Taxonomy" id="486270"/>
    <lineage>
        <taxon>Bacteria</taxon>
        <taxon>Pseudomonadati</taxon>
        <taxon>Bacteroidota</taxon>
        <taxon>Cytophagia</taxon>
        <taxon>Cytophagales</taxon>
        <taxon>Hymenobacteraceae</taxon>
        <taxon>Hymenobacter</taxon>
    </lineage>
</organism>
<reference evidence="6" key="1">
    <citation type="journal article" date="2019" name="Int. J. Syst. Evol. Microbiol.">
        <title>The Global Catalogue of Microorganisms (GCM) 10K type strain sequencing project: providing services to taxonomists for standard genome sequencing and annotation.</title>
        <authorList>
            <consortium name="The Broad Institute Genomics Platform"/>
            <consortium name="The Broad Institute Genome Sequencing Center for Infectious Disease"/>
            <person name="Wu L."/>
            <person name="Ma J."/>
        </authorList>
    </citation>
    <scope>NUCLEOTIDE SEQUENCE [LARGE SCALE GENOMIC DNA]</scope>
    <source>
        <strain evidence="6">JCM 17217</strain>
    </source>
</reference>
<dbReference type="SUPFAM" id="SSF52172">
    <property type="entry name" value="CheY-like"/>
    <property type="match status" value="1"/>
</dbReference>
<name>A0ABP7PAX7_9BACT</name>
<gene>
    <name evidence="5" type="ORF">GCM10022407_06750</name>
</gene>
<evidence type="ECO:0000256" key="2">
    <source>
        <dbReference type="ARBA" id="ARBA00023012"/>
    </source>
</evidence>
<protein>
    <recommendedName>
        <fullName evidence="4">Response regulatory domain-containing protein</fullName>
    </recommendedName>
</protein>
<dbReference type="Pfam" id="PF00072">
    <property type="entry name" value="Response_reg"/>
    <property type="match status" value="1"/>
</dbReference>
<evidence type="ECO:0000259" key="4">
    <source>
        <dbReference type="PROSITE" id="PS50110"/>
    </source>
</evidence>